<evidence type="ECO:0000313" key="5">
    <source>
        <dbReference type="Proteomes" id="UP000326302"/>
    </source>
</evidence>
<dbReference type="Proteomes" id="UP000326302">
    <property type="component" value="Unassembled WGS sequence"/>
</dbReference>
<gene>
    <name evidence="4" type="ORF">DMP03_10220</name>
</gene>
<dbReference type="InterPro" id="IPR010095">
    <property type="entry name" value="Cas12f1-like_TNB"/>
</dbReference>
<reference evidence="4 5" key="1">
    <citation type="submission" date="2019-10" db="EMBL/GenBank/DDBJ databases">
        <title>Unraveling microbial dark matter from salterns through culturing: the case of the genus Halosegnis.</title>
        <authorList>
            <person name="Duran-Viseras A."/>
            <person name="Andrei A.-S."/>
            <person name="Vera-Gargallo B."/>
            <person name="Ghai R."/>
            <person name="Sanchez-Porro C."/>
            <person name="Ventosa A."/>
        </authorList>
    </citation>
    <scope>NUCLEOTIDE SEQUENCE [LARGE SCALE GENOMIC DNA]</scope>
    <source>
        <strain evidence="4 5">F17-44</strain>
    </source>
</reference>
<dbReference type="Pfam" id="PF07282">
    <property type="entry name" value="Cas12f1-like_TNB"/>
    <property type="match status" value="1"/>
</dbReference>
<feature type="domain" description="Cas12f1-like TNB" evidence="3">
    <location>
        <begin position="103"/>
        <end position="168"/>
    </location>
</feature>
<proteinExistence type="predicted"/>
<accession>A0A5N5U6Q7</accession>
<dbReference type="GO" id="GO:0003677">
    <property type="term" value="F:DNA binding"/>
    <property type="evidence" value="ECO:0007669"/>
    <property type="project" value="UniProtKB-KW"/>
</dbReference>
<evidence type="ECO:0000256" key="2">
    <source>
        <dbReference type="SAM" id="MobiDB-lite"/>
    </source>
</evidence>
<evidence type="ECO:0000256" key="1">
    <source>
        <dbReference type="ARBA" id="ARBA00023125"/>
    </source>
</evidence>
<evidence type="ECO:0000259" key="3">
    <source>
        <dbReference type="Pfam" id="PF07282"/>
    </source>
</evidence>
<dbReference type="AlphaFoldDB" id="A0A5N5U6Q7"/>
<comment type="caution">
    <text evidence="4">The sequence shown here is derived from an EMBL/GenBank/DDBJ whole genome shotgun (WGS) entry which is preliminary data.</text>
</comment>
<feature type="region of interest" description="Disordered" evidence="2">
    <location>
        <begin position="28"/>
        <end position="48"/>
    </location>
</feature>
<dbReference type="EMBL" id="QJOW01000004">
    <property type="protein sequence ID" value="KAB7514244.1"/>
    <property type="molecule type" value="Genomic_DNA"/>
</dbReference>
<name>A0A5N5U6Q7_9EURY</name>
<sequence length="210" mass="23755">MHCDCPNRSGRSGSLRNSLKQDKHYFTRAEYDTEGKNGPSETSMWARRKPSERETHFYHTLTDAIITECVERGVGTLAVSWPEDVRESDWGKTGNKKRHTWAFDRISQYLEYNGETRGVEVLKENEWNTSETCSRCGDDTRSNRVERGLYVCLSCELVANADCNGAENMRQKITPSPHGADRSTGCVAQPSTHLFDCESGTFTTREQAVS</sequence>
<organism evidence="4 5">
    <name type="scientific">Halosegnis rubeus</name>
    <dbReference type="NCBI Taxonomy" id="2212850"/>
    <lineage>
        <taxon>Archaea</taxon>
        <taxon>Methanobacteriati</taxon>
        <taxon>Methanobacteriota</taxon>
        <taxon>Stenosarchaea group</taxon>
        <taxon>Halobacteria</taxon>
        <taxon>Halobacteriales</taxon>
        <taxon>Natronomonadaceae</taxon>
        <taxon>Halosegnis</taxon>
    </lineage>
</organism>
<evidence type="ECO:0000313" key="4">
    <source>
        <dbReference type="EMBL" id="KAB7514244.1"/>
    </source>
</evidence>
<protein>
    <submittedName>
        <fullName evidence="4">Transposase</fullName>
    </submittedName>
</protein>
<keyword evidence="1" id="KW-0238">DNA-binding</keyword>